<feature type="non-terminal residue" evidence="10">
    <location>
        <position position="1"/>
    </location>
</feature>
<keyword evidence="4 8" id="KW-0645">Protease</keyword>
<gene>
    <name evidence="10" type="ORF">MYCIT1_LOCUS28054</name>
</gene>
<dbReference type="SUPFAM" id="SSF54001">
    <property type="entry name" value="Cysteine proteinases"/>
    <property type="match status" value="1"/>
</dbReference>
<dbReference type="PANTHER" id="PTHR10589">
    <property type="entry name" value="UBIQUITIN CARBOXYL-TERMINAL HYDROLASE"/>
    <property type="match status" value="1"/>
</dbReference>
<dbReference type="GO" id="GO:0004843">
    <property type="term" value="F:cysteine-type deubiquitinase activity"/>
    <property type="evidence" value="ECO:0007669"/>
    <property type="project" value="UniProtKB-UniRule"/>
</dbReference>
<evidence type="ECO:0000256" key="5">
    <source>
        <dbReference type="ARBA" id="ARBA00022786"/>
    </source>
</evidence>
<evidence type="ECO:0000259" key="9">
    <source>
        <dbReference type="PROSITE" id="PS52048"/>
    </source>
</evidence>
<organism evidence="10 11">
    <name type="scientific">Mycena citricolor</name>
    <dbReference type="NCBI Taxonomy" id="2018698"/>
    <lineage>
        <taxon>Eukaryota</taxon>
        <taxon>Fungi</taxon>
        <taxon>Dikarya</taxon>
        <taxon>Basidiomycota</taxon>
        <taxon>Agaricomycotina</taxon>
        <taxon>Agaricomycetes</taxon>
        <taxon>Agaricomycetidae</taxon>
        <taxon>Agaricales</taxon>
        <taxon>Marasmiineae</taxon>
        <taxon>Mycenaceae</taxon>
        <taxon>Mycena</taxon>
    </lineage>
</organism>
<feature type="active site" description="Nucleophile" evidence="8">
    <location>
        <position position="116"/>
    </location>
</feature>
<evidence type="ECO:0000256" key="6">
    <source>
        <dbReference type="ARBA" id="ARBA00022801"/>
    </source>
</evidence>
<reference evidence="10" key="1">
    <citation type="submission" date="2023-11" db="EMBL/GenBank/DDBJ databases">
        <authorList>
            <person name="De Vega J J."/>
            <person name="De Vega J J."/>
        </authorList>
    </citation>
    <scope>NUCLEOTIDE SEQUENCE</scope>
</reference>
<evidence type="ECO:0000256" key="7">
    <source>
        <dbReference type="ARBA" id="ARBA00022807"/>
    </source>
</evidence>
<keyword evidence="11" id="KW-1185">Reference proteome</keyword>
<keyword evidence="7 8" id="KW-0788">Thiol protease</keyword>
<dbReference type="EMBL" id="CAVNYO010000423">
    <property type="protein sequence ID" value="CAK5278609.1"/>
    <property type="molecule type" value="Genomic_DNA"/>
</dbReference>
<dbReference type="GO" id="GO:0006511">
    <property type="term" value="P:ubiquitin-dependent protein catabolic process"/>
    <property type="evidence" value="ECO:0007669"/>
    <property type="project" value="UniProtKB-UniRule"/>
</dbReference>
<dbReference type="Gene3D" id="3.40.532.10">
    <property type="entry name" value="Peptidase C12, ubiquitin carboxyl-terminal hydrolase"/>
    <property type="match status" value="1"/>
</dbReference>
<accession>A0AAD2HLF8</accession>
<feature type="site" description="Important for enzyme activity" evidence="8">
    <location>
        <position position="211"/>
    </location>
</feature>
<dbReference type="PANTHER" id="PTHR10589:SF17">
    <property type="entry name" value="UBIQUITIN CARBOXYL-TERMINAL HYDROLASE"/>
    <property type="match status" value="1"/>
</dbReference>
<dbReference type="GO" id="GO:0005737">
    <property type="term" value="C:cytoplasm"/>
    <property type="evidence" value="ECO:0007669"/>
    <property type="project" value="TreeGrafter"/>
</dbReference>
<dbReference type="Proteomes" id="UP001295794">
    <property type="component" value="Unassembled WGS sequence"/>
</dbReference>
<dbReference type="InterPro" id="IPR038765">
    <property type="entry name" value="Papain-like_cys_pep_sf"/>
</dbReference>
<evidence type="ECO:0000313" key="11">
    <source>
        <dbReference type="Proteomes" id="UP001295794"/>
    </source>
</evidence>
<dbReference type="AlphaFoldDB" id="A0AAD2HLF8"/>
<comment type="caution">
    <text evidence="10">The sequence shown here is derived from an EMBL/GenBank/DDBJ whole genome shotgun (WGS) entry which is preliminary data.</text>
</comment>
<protein>
    <recommendedName>
        <fullName evidence="3 8">ubiquitinyl hydrolase 1</fullName>
        <ecNumber evidence="3 8">3.4.19.12</ecNumber>
    </recommendedName>
</protein>
<evidence type="ECO:0000313" key="10">
    <source>
        <dbReference type="EMBL" id="CAK5278609.1"/>
    </source>
</evidence>
<comment type="catalytic activity">
    <reaction evidence="1 8">
        <text>Thiol-dependent hydrolysis of ester, thioester, amide, peptide and isopeptide bonds formed by the C-terminal Gly of ubiquitin (a 76-residue protein attached to proteins as an intracellular targeting signal).</text>
        <dbReference type="EC" id="3.4.19.12"/>
    </reaction>
</comment>
<evidence type="ECO:0000256" key="1">
    <source>
        <dbReference type="ARBA" id="ARBA00000707"/>
    </source>
</evidence>
<keyword evidence="5 8" id="KW-0833">Ubl conjugation pathway</keyword>
<dbReference type="EC" id="3.4.19.12" evidence="3 8"/>
<feature type="domain" description="UCH catalytic" evidence="9">
    <location>
        <begin position="14"/>
        <end position="260"/>
    </location>
</feature>
<evidence type="ECO:0000256" key="4">
    <source>
        <dbReference type="ARBA" id="ARBA00022670"/>
    </source>
</evidence>
<evidence type="ECO:0000256" key="2">
    <source>
        <dbReference type="ARBA" id="ARBA00009326"/>
    </source>
</evidence>
<feature type="active site" description="Proton donor" evidence="8">
    <location>
        <position position="194"/>
    </location>
</feature>
<comment type="similarity">
    <text evidence="2 8">Belongs to the peptidase C12 family.</text>
</comment>
<dbReference type="InterPro" id="IPR001578">
    <property type="entry name" value="Peptidase_C12_UCH"/>
</dbReference>
<dbReference type="InterPro" id="IPR036959">
    <property type="entry name" value="Peptidase_C12_UCH_sf"/>
</dbReference>
<sequence length="267" mass="29095">TTMSFSENSPAQFCGIPLESDPTIFTDLMHALCGVRSHPLTCVDLLSLDPDDLVPGGPLALPGKLRGIILVYNTNPAYESSIDYEREKARDAGRGYAGRGSDEPMLWVEQIVPHACGFFALMHIVSNLSRLGVDSPYIDPDSPMGKFIASALPMSPPDRASFLESFSPIAALYNDCAPLGTSQVLHADDVVPGHYAAFIPSQLDGHIYEMDGGKNGPVDHDEWLDGERDILIGGTRVVKEIVKNHLDPENAHFHALAVVEMESRREQ</sequence>
<evidence type="ECO:0000256" key="8">
    <source>
        <dbReference type="PROSITE-ProRule" id="PRU01393"/>
    </source>
</evidence>
<dbReference type="PROSITE" id="PS52048">
    <property type="entry name" value="UCH_DOMAIN"/>
    <property type="match status" value="1"/>
</dbReference>
<name>A0AAD2HLF8_9AGAR</name>
<dbReference type="GO" id="GO:0016579">
    <property type="term" value="P:protein deubiquitination"/>
    <property type="evidence" value="ECO:0007669"/>
    <property type="project" value="TreeGrafter"/>
</dbReference>
<feature type="site" description="Transition state stabilizer" evidence="8">
    <location>
        <position position="110"/>
    </location>
</feature>
<evidence type="ECO:0000256" key="3">
    <source>
        <dbReference type="ARBA" id="ARBA00012759"/>
    </source>
</evidence>
<dbReference type="Pfam" id="PF01088">
    <property type="entry name" value="Peptidase_C12"/>
    <property type="match status" value="1"/>
</dbReference>
<proteinExistence type="inferred from homology"/>
<keyword evidence="6 8" id="KW-0378">Hydrolase</keyword>